<dbReference type="EMBL" id="JARKIB010000434">
    <property type="protein sequence ID" value="KAJ7708464.1"/>
    <property type="molecule type" value="Genomic_DNA"/>
</dbReference>
<dbReference type="Proteomes" id="UP001215598">
    <property type="component" value="Unassembled WGS sequence"/>
</dbReference>
<keyword evidence="2" id="KW-1185">Reference proteome</keyword>
<organism evidence="1 2">
    <name type="scientific">Mycena metata</name>
    <dbReference type="NCBI Taxonomy" id="1033252"/>
    <lineage>
        <taxon>Eukaryota</taxon>
        <taxon>Fungi</taxon>
        <taxon>Dikarya</taxon>
        <taxon>Basidiomycota</taxon>
        <taxon>Agaricomycotina</taxon>
        <taxon>Agaricomycetes</taxon>
        <taxon>Agaricomycetidae</taxon>
        <taxon>Agaricales</taxon>
        <taxon>Marasmiineae</taxon>
        <taxon>Mycenaceae</taxon>
        <taxon>Mycena</taxon>
    </lineage>
</organism>
<name>A0AAD7GZ32_9AGAR</name>
<comment type="caution">
    <text evidence="1">The sequence shown here is derived from an EMBL/GenBank/DDBJ whole genome shotgun (WGS) entry which is preliminary data.</text>
</comment>
<accession>A0AAD7GZ32</accession>
<gene>
    <name evidence="1" type="ORF">B0H16DRAFT_1481363</name>
</gene>
<evidence type="ECO:0000313" key="1">
    <source>
        <dbReference type="EMBL" id="KAJ7708464.1"/>
    </source>
</evidence>
<reference evidence="1" key="1">
    <citation type="submission" date="2023-03" db="EMBL/GenBank/DDBJ databases">
        <title>Massive genome expansion in bonnet fungi (Mycena s.s.) driven by repeated elements and novel gene families across ecological guilds.</title>
        <authorList>
            <consortium name="Lawrence Berkeley National Laboratory"/>
            <person name="Harder C.B."/>
            <person name="Miyauchi S."/>
            <person name="Viragh M."/>
            <person name="Kuo A."/>
            <person name="Thoen E."/>
            <person name="Andreopoulos B."/>
            <person name="Lu D."/>
            <person name="Skrede I."/>
            <person name="Drula E."/>
            <person name="Henrissat B."/>
            <person name="Morin E."/>
            <person name="Kohler A."/>
            <person name="Barry K."/>
            <person name="LaButti K."/>
            <person name="Morin E."/>
            <person name="Salamov A."/>
            <person name="Lipzen A."/>
            <person name="Mereny Z."/>
            <person name="Hegedus B."/>
            <person name="Baldrian P."/>
            <person name="Stursova M."/>
            <person name="Weitz H."/>
            <person name="Taylor A."/>
            <person name="Grigoriev I.V."/>
            <person name="Nagy L.G."/>
            <person name="Martin F."/>
            <person name="Kauserud H."/>
        </authorList>
    </citation>
    <scope>NUCLEOTIDE SEQUENCE</scope>
    <source>
        <strain evidence="1">CBHHK182m</strain>
    </source>
</reference>
<dbReference type="AlphaFoldDB" id="A0AAD7GZ32"/>
<evidence type="ECO:0000313" key="2">
    <source>
        <dbReference type="Proteomes" id="UP001215598"/>
    </source>
</evidence>
<protein>
    <submittedName>
        <fullName evidence="1">Uncharacterized protein</fullName>
    </submittedName>
</protein>
<proteinExistence type="predicted"/>
<sequence length="239" mass="26801">MRSRRAIEHLAAAPVIVYPHTRTPPDSATCGAHGYHLHIVRGHEHTHAFVPGHRAAPLHETKFRRKRLDAYHARTHTIEDSGTLLSRGAVMLRRTSARVLETRRKKNGRGYGTMRRDAIESIRYRRRRSGMDTNTNREYTPRAAVLPPHPKWWRLGITARLVSSSTPVQMVVPSLHNCPRSAAPTPKLRHYTHGRSGTPPVLTARTAHQRMQGAYTGAGGGVMRPAKIRLARSRSATLV</sequence>